<comment type="caution">
    <text evidence="2">The sequence shown here is derived from an EMBL/GenBank/DDBJ whole genome shotgun (WGS) entry which is preliminary data.</text>
</comment>
<feature type="region of interest" description="Disordered" evidence="1">
    <location>
        <begin position="941"/>
        <end position="997"/>
    </location>
</feature>
<dbReference type="RefSeq" id="XP_067923787.1">
    <property type="nucleotide sequence ID" value="XM_068064237.1"/>
</dbReference>
<evidence type="ECO:0000313" key="2">
    <source>
        <dbReference type="EMBL" id="PHJ22110.1"/>
    </source>
</evidence>
<feature type="compositionally biased region" description="Acidic residues" evidence="1">
    <location>
        <begin position="1095"/>
        <end position="1104"/>
    </location>
</feature>
<dbReference type="EMBL" id="MIGC01001816">
    <property type="protein sequence ID" value="PHJ22110.1"/>
    <property type="molecule type" value="Genomic_DNA"/>
</dbReference>
<accession>A0A2C6KNP6</accession>
<evidence type="ECO:0000256" key="1">
    <source>
        <dbReference type="SAM" id="MobiDB-lite"/>
    </source>
</evidence>
<feature type="region of interest" description="Disordered" evidence="1">
    <location>
        <begin position="1623"/>
        <end position="1643"/>
    </location>
</feature>
<keyword evidence="3" id="KW-1185">Reference proteome</keyword>
<dbReference type="GeneID" id="94427448"/>
<feature type="region of interest" description="Disordered" evidence="1">
    <location>
        <begin position="1088"/>
        <end position="1113"/>
    </location>
</feature>
<feature type="region of interest" description="Disordered" evidence="1">
    <location>
        <begin position="280"/>
        <end position="299"/>
    </location>
</feature>
<sequence length="1826" mass="197877">MAQKRPGLSLAGLYFSAAAGAILLLGAPWPVPLASAGSGAQSKTYVAAPQVLPSGFELGAEVAVRRRRGRLVLHFSNASSPLPEGTILFESDSVNQTDLTLRSLVAYAPSTTDPAGVVPVRSTEDIPVVCAADFARQCYVREGGQAALRPLADGEQLAAAGAAVTYELVPGNTGRFVGASLADLQKRPSSSRRFVTEQLLGASVQACKVPRYAENAQEPLLTSVQQLDPVCHRVFPSKRLPPAAPVGLMPPVVSPGESIQLCEIGDEAALSFLLTPASRRTTTDGAANPQNASSPNNSVRWMYGGPSARCEFTGDTTSVSSILATTSSDLTRPASHQTPARVPRFFTVPFVPSARAPVPVEDMWRETATGRRRRVEVYARLDGSRLEAVGSISPLDSSFDAFGDVNLNRLSRKDEKAEPFFYESLYDRSPSVPVGLTLMKSGVGFSVKRAPEALLLLSDLLLAPIGSRAKNALAFFSPLTRVAEHVATRLHRLKGHFSKKKVAEMAAAIMPQLDAALKHIEAKTSAVHSEVAAANPEDPSATEWDVQLHLNYLDASMARMSVIVRLPVRLRRFNSVFDVAPQVLRALRLLVERVENAADGSEAVALALGGSRFGLFSEAVRTATRVLAGGHCKPCTNPRSVPEGECGMCDVFKTGDDSVILSLNDIVPSQATMPATGTWAAWSDDQFLISSRVPASANGSSAENKNRKNLTHRRVGVEFDYHTQLGLPDRMAARFEKYAADCVRSRVIESLERLSQDADLVAKCPSVSPVVETLFRSADFASVAPLLASSNELLQHTAGACGASFATAIQACLDLDGDILGHRRMPAFQPIGRSRLVQIITSLMTPVPANDFLEKLANGAQRLHALPAGPLTQAALAASEIARRALETMSPQALSLVSYVFGPAAPLSALSDLMDKQTRSTGFTFTSDFFTDPIETLENLFNPEAVARRPRPDDEDQDEYGDGAGSGAGTKAQRGQGAGEIAADSEQASSSQKMDAPVLEPVDRTLVERMPQQSVRDYVSSLKTNSPELAKPAYDILKWPDSKSPADEKELRMLENAVNDARLRKGDERIPSPVRKLVDDAIADYQQAQQAASPLDEEPEESEASSEPGQETGQLAAAYNKGEETLRTVWGSGEGAKESQLDTPFAGASPVPREAYGTPRAQLWGQGQITPRLISAPAPGPRSGTAQPNFMWPYVHKVITQKTGPATRMPVWVQTSPTCPCSDPDLSQGCMMDAVKSTSDVIFRLSLLVPPAVERFMQRQGGGRRMSPEFAAFCASAGLFVASWQQQLMATGYEDIGATRAHLALVERLANGHKFLLKTYSDEGTSDHKAWRSRRRKFHRFQKKYLYKQCRALMLQAGNVAFATNKTQQHPASSLYGGIANTLNTTLTDATQVLRALSTWGETALRRHLSLSRRVGRVLTRKTSQAAPIAALFAGLQVSGILKRCFNTAGGYLVRTWYYMHIAGEPLLELAKRLPGERTSDLARLSYEFLGGERVRAKLFEPAFREISKVVTAAWESEELFTKLASYVPGDKGTSARPPLRTETEDMSPPPERVRQPHNIVYEGSASGAHGFGTPVVRHSGGPRKEYIYQGGGGAWGKAATWGPQQSGDAEYFSFAESQENRLRNHADASSGPHQASTGGQLTASFRYNPVKYRRRDRDLMLVEVPLDFSGAELEQLAEMSSDQVLSLLHKSLEKLHQQLRIKNSLLTGQHLSLVQFEEHSPGRGKASMGAAEKCLEGNVKANLVKFLADQLRRDLRQEHSPTIYLELNRQSLPPLSAGAVIAETVRDDTRHPVLAVQMPDFLDDSHLRLDASTLDFSAPIVVSGH</sequence>
<dbReference type="VEuPathDB" id="ToxoDB:CSUI_004042"/>
<organism evidence="2 3">
    <name type="scientific">Cystoisospora suis</name>
    <dbReference type="NCBI Taxonomy" id="483139"/>
    <lineage>
        <taxon>Eukaryota</taxon>
        <taxon>Sar</taxon>
        <taxon>Alveolata</taxon>
        <taxon>Apicomplexa</taxon>
        <taxon>Conoidasida</taxon>
        <taxon>Coccidia</taxon>
        <taxon>Eucoccidiorida</taxon>
        <taxon>Eimeriorina</taxon>
        <taxon>Sarcocystidae</taxon>
        <taxon>Cystoisospora</taxon>
    </lineage>
</organism>
<protein>
    <submittedName>
        <fullName evidence="2">Rhoptry neck protein ron4</fullName>
    </submittedName>
</protein>
<gene>
    <name evidence="2" type="ORF">CSUI_004042</name>
</gene>
<dbReference type="OrthoDB" id="346112at2759"/>
<feature type="compositionally biased region" description="Polar residues" evidence="1">
    <location>
        <begin position="1632"/>
        <end position="1643"/>
    </location>
</feature>
<feature type="compositionally biased region" description="Low complexity" evidence="1">
    <location>
        <begin position="286"/>
        <end position="298"/>
    </location>
</feature>
<name>A0A2C6KNP6_9APIC</name>
<proteinExistence type="predicted"/>
<reference evidence="2 3" key="1">
    <citation type="journal article" date="2017" name="Int. J. Parasitol.">
        <title>The genome of the protozoan parasite Cystoisospora suis and a reverse vaccinology approach to identify vaccine candidates.</title>
        <authorList>
            <person name="Palmieri N."/>
            <person name="Shrestha A."/>
            <person name="Ruttkowski B."/>
            <person name="Beck T."/>
            <person name="Vogl C."/>
            <person name="Tomley F."/>
            <person name="Blake D.P."/>
            <person name="Joachim A."/>
        </authorList>
    </citation>
    <scope>NUCLEOTIDE SEQUENCE [LARGE SCALE GENOMIC DNA]</scope>
    <source>
        <strain evidence="2 3">Wien I</strain>
    </source>
</reference>
<evidence type="ECO:0000313" key="3">
    <source>
        <dbReference type="Proteomes" id="UP000221165"/>
    </source>
</evidence>
<feature type="region of interest" description="Disordered" evidence="1">
    <location>
        <begin position="1531"/>
        <end position="1554"/>
    </location>
</feature>
<dbReference type="Proteomes" id="UP000221165">
    <property type="component" value="Unassembled WGS sequence"/>
</dbReference>